<comment type="caution">
    <text evidence="1">The sequence shown here is derived from an EMBL/GenBank/DDBJ whole genome shotgun (WGS) entry which is preliminary data.</text>
</comment>
<name>A0AA43G468_VIBSP</name>
<feature type="non-terminal residue" evidence="1">
    <location>
        <position position="158"/>
    </location>
</feature>
<dbReference type="Pfam" id="PF09673">
    <property type="entry name" value="TrbC_Ftype"/>
    <property type="match status" value="1"/>
</dbReference>
<dbReference type="AlphaFoldDB" id="A0AA43G468"/>
<protein>
    <submittedName>
        <fullName evidence="1">Type-F conjugative transfer system pilin assembly protein TrbC</fullName>
    </submittedName>
</protein>
<accession>A0AA43G468</accession>
<organism evidence="1 2">
    <name type="scientific">Vibrio splendidus</name>
    <dbReference type="NCBI Taxonomy" id="29497"/>
    <lineage>
        <taxon>Bacteria</taxon>
        <taxon>Pseudomonadati</taxon>
        <taxon>Pseudomonadota</taxon>
        <taxon>Gammaproteobacteria</taxon>
        <taxon>Vibrionales</taxon>
        <taxon>Vibrionaceae</taxon>
        <taxon>Vibrio</taxon>
    </lineage>
</organism>
<gene>
    <name evidence="1" type="ORF">L8R85_27190</name>
</gene>
<reference evidence="1" key="1">
    <citation type="submission" date="2022-01" db="EMBL/GenBank/DDBJ databases">
        <title>Vibrio aestuarianus Clade A and Clade B isolates are associated with Pacific oyster (Crassostrea gigas) disease outbreaks across Ireland.</title>
        <authorList>
            <person name="Coyle N."/>
            <person name="O'Toole C."/>
            <person name="Thomas J.C.L."/>
            <person name="Ryder D."/>
            <person name="Cheslett D."/>
            <person name="Feist S."/>
            <person name="Bean T."/>
            <person name="Joseph A."/>
            <person name="Waina A."/>
            <person name="Feil E."/>
            <person name="Verner-Jeffreys D.W."/>
        </authorList>
    </citation>
    <scope>NUCLEOTIDE SEQUENCE</scope>
    <source>
        <strain evidence="1">S/17/14 A</strain>
    </source>
</reference>
<proteinExistence type="predicted"/>
<dbReference type="RefSeq" id="WP_280534974.1">
    <property type="nucleotide sequence ID" value="NZ_JAKMYX010000304.1"/>
</dbReference>
<dbReference type="InterPro" id="IPR019106">
    <property type="entry name" value="T4SS_TrbC"/>
</dbReference>
<sequence length="158" mass="17780">MTMPSFESTFRHSLVFLCFFIALPTQSYTEQELKAFAKLEQKMTQQPEAAKAGATDDIQNKAQAYREEALTLSRNVQDLVKEETLSPLLERQKPTRHPDQAPKGVMVFVSLTMPKTALKQLLMQSEHLGVPLVIRGVLPEGFPATVKRIEALIRSPNK</sequence>
<evidence type="ECO:0000313" key="1">
    <source>
        <dbReference type="EMBL" id="MDH5924651.1"/>
    </source>
</evidence>
<dbReference type="EMBL" id="JAKMYX010000304">
    <property type="protein sequence ID" value="MDH5924651.1"/>
    <property type="molecule type" value="Genomic_DNA"/>
</dbReference>
<evidence type="ECO:0000313" key="2">
    <source>
        <dbReference type="Proteomes" id="UP001159663"/>
    </source>
</evidence>
<dbReference type="Proteomes" id="UP001159663">
    <property type="component" value="Unassembled WGS sequence"/>
</dbReference>